<feature type="region of interest" description="Disordered" evidence="3">
    <location>
        <begin position="1"/>
        <end position="33"/>
    </location>
</feature>
<gene>
    <name evidence="4" type="ORF">HJG59_001673</name>
</gene>
<comment type="caution">
    <text evidence="4">The sequence shown here is derived from an EMBL/GenBank/DDBJ whole genome shotgun (WGS) entry which is preliminary data.</text>
</comment>
<comment type="similarity">
    <text evidence="1">Belongs to the HOATZ family.</text>
</comment>
<evidence type="ECO:0000313" key="5">
    <source>
        <dbReference type="Proteomes" id="UP000550707"/>
    </source>
</evidence>
<dbReference type="Proteomes" id="UP000550707">
    <property type="component" value="Unassembled WGS sequence"/>
</dbReference>
<dbReference type="InterPro" id="IPR040681">
    <property type="entry name" value="HOATZ-like"/>
</dbReference>
<dbReference type="Pfam" id="PF17664">
    <property type="entry name" value="HOATZ-like"/>
    <property type="match status" value="1"/>
</dbReference>
<evidence type="ECO:0000313" key="4">
    <source>
        <dbReference type="EMBL" id="KAF6437072.1"/>
    </source>
</evidence>
<feature type="compositionally biased region" description="Polar residues" evidence="3">
    <location>
        <begin position="24"/>
        <end position="33"/>
    </location>
</feature>
<dbReference type="AlphaFoldDB" id="A0A7J8EPS9"/>
<accession>A0A7J8EPS9</accession>
<protein>
    <recommendedName>
        <fullName evidence="2">Cilia- and flagella-associated protein HOATZ</fullName>
    </recommendedName>
</protein>
<evidence type="ECO:0000256" key="1">
    <source>
        <dbReference type="ARBA" id="ARBA00023451"/>
    </source>
</evidence>
<evidence type="ECO:0000256" key="2">
    <source>
        <dbReference type="ARBA" id="ARBA00023657"/>
    </source>
</evidence>
<keyword evidence="5" id="KW-1185">Reference proteome</keyword>
<dbReference type="PANTHER" id="PTHR47231:SF1">
    <property type="entry name" value="CILIA- AND FLAGELLA-ASSOCIATED PROTEIN HOATZ"/>
    <property type="match status" value="1"/>
</dbReference>
<reference evidence="4 5" key="1">
    <citation type="journal article" date="2020" name="Nature">
        <title>Six reference-quality genomes reveal evolution of bat adaptations.</title>
        <authorList>
            <person name="Jebb D."/>
            <person name="Huang Z."/>
            <person name="Pippel M."/>
            <person name="Hughes G.M."/>
            <person name="Lavrichenko K."/>
            <person name="Devanna P."/>
            <person name="Winkler S."/>
            <person name="Jermiin L.S."/>
            <person name="Skirmuntt E.C."/>
            <person name="Katzourakis A."/>
            <person name="Burkitt-Gray L."/>
            <person name="Ray D.A."/>
            <person name="Sullivan K.A.M."/>
            <person name="Roscito J.G."/>
            <person name="Kirilenko B.M."/>
            <person name="Davalos L.M."/>
            <person name="Corthals A.P."/>
            <person name="Power M.L."/>
            <person name="Jones G."/>
            <person name="Ransome R.D."/>
            <person name="Dechmann D.K.N."/>
            <person name="Locatelli A.G."/>
            <person name="Puechmaille S.J."/>
            <person name="Fedrigo O."/>
            <person name="Jarvis E.D."/>
            <person name="Hiller M."/>
            <person name="Vernes S.C."/>
            <person name="Myers E.W."/>
            <person name="Teeling E.C."/>
        </authorList>
    </citation>
    <scope>NUCLEOTIDE SEQUENCE [LARGE SCALE GENOMIC DNA]</scope>
    <source>
        <strain evidence="4">MMolMol1</strain>
        <tissue evidence="4">Muscle</tissue>
    </source>
</reference>
<sequence>MYPPKESQLVLSGCSSRRLPMAPSSKSSAPERSYMQSFLEENKGTAVIVETLKIEEKKMYLQKAKRRVEILQLLRKQREERISVRLIKELVSLPYKPKSKVYKAKKVIPESNEEDQEEVKALN</sequence>
<proteinExistence type="inferred from homology"/>
<name>A0A7J8EPS9_MOLMO</name>
<dbReference type="PANTHER" id="PTHR47231">
    <property type="entry name" value="UPF0722 PROTEIN C11ORF88"/>
    <property type="match status" value="1"/>
</dbReference>
<evidence type="ECO:0000256" key="3">
    <source>
        <dbReference type="SAM" id="MobiDB-lite"/>
    </source>
</evidence>
<dbReference type="GO" id="GO:0060271">
    <property type="term" value="P:cilium assembly"/>
    <property type="evidence" value="ECO:0007669"/>
    <property type="project" value="InterPro"/>
</dbReference>
<organism evidence="4 5">
    <name type="scientific">Molossus molossus</name>
    <name type="common">Pallas' mastiff bat</name>
    <name type="synonym">Vespertilio molossus</name>
    <dbReference type="NCBI Taxonomy" id="27622"/>
    <lineage>
        <taxon>Eukaryota</taxon>
        <taxon>Metazoa</taxon>
        <taxon>Chordata</taxon>
        <taxon>Craniata</taxon>
        <taxon>Vertebrata</taxon>
        <taxon>Euteleostomi</taxon>
        <taxon>Mammalia</taxon>
        <taxon>Eutheria</taxon>
        <taxon>Laurasiatheria</taxon>
        <taxon>Chiroptera</taxon>
        <taxon>Yangochiroptera</taxon>
        <taxon>Molossidae</taxon>
        <taxon>Molossus</taxon>
    </lineage>
</organism>
<dbReference type="EMBL" id="JACASF010000013">
    <property type="protein sequence ID" value="KAF6437072.1"/>
    <property type="molecule type" value="Genomic_DNA"/>
</dbReference>